<organism evidence="2 3">
    <name type="scientific">Plakobranchus ocellatus</name>
    <dbReference type="NCBI Taxonomy" id="259542"/>
    <lineage>
        <taxon>Eukaryota</taxon>
        <taxon>Metazoa</taxon>
        <taxon>Spiralia</taxon>
        <taxon>Lophotrochozoa</taxon>
        <taxon>Mollusca</taxon>
        <taxon>Gastropoda</taxon>
        <taxon>Heterobranchia</taxon>
        <taxon>Euthyneura</taxon>
        <taxon>Panpulmonata</taxon>
        <taxon>Sacoglossa</taxon>
        <taxon>Placobranchoidea</taxon>
        <taxon>Plakobranchidae</taxon>
        <taxon>Plakobranchus</taxon>
    </lineage>
</organism>
<feature type="compositionally biased region" description="Low complexity" evidence="1">
    <location>
        <begin position="88"/>
        <end position="101"/>
    </location>
</feature>
<sequence>MPVCGVEDDRAAASKREAAISGCITPVVATQQRRTHLLDARHLPTPHPPSGSLASLWPSLSQLPITPPSRLWPGKINHTVVTTHTRGARLSPSTSSTASSQLPPPPPQRSGPTILSLEVRAKERSTFIIYIPKGKDTLIIKPTLAV</sequence>
<dbReference type="AlphaFoldDB" id="A0AAV4CRT1"/>
<comment type="caution">
    <text evidence="2">The sequence shown here is derived from an EMBL/GenBank/DDBJ whole genome shotgun (WGS) entry which is preliminary data.</text>
</comment>
<accession>A0AAV4CRT1</accession>
<feature type="region of interest" description="Disordered" evidence="1">
    <location>
        <begin position="82"/>
        <end position="113"/>
    </location>
</feature>
<keyword evidence="3" id="KW-1185">Reference proteome</keyword>
<evidence type="ECO:0000313" key="3">
    <source>
        <dbReference type="Proteomes" id="UP000735302"/>
    </source>
</evidence>
<gene>
    <name evidence="2" type="ORF">PoB_006108900</name>
</gene>
<name>A0AAV4CRT1_9GAST</name>
<dbReference type="EMBL" id="BLXT01006926">
    <property type="protein sequence ID" value="GFO34584.1"/>
    <property type="molecule type" value="Genomic_DNA"/>
</dbReference>
<evidence type="ECO:0000256" key="1">
    <source>
        <dbReference type="SAM" id="MobiDB-lite"/>
    </source>
</evidence>
<protein>
    <submittedName>
        <fullName evidence="2">Uncharacterized protein</fullName>
    </submittedName>
</protein>
<reference evidence="2 3" key="1">
    <citation type="journal article" date="2021" name="Elife">
        <title>Chloroplast acquisition without the gene transfer in kleptoplastic sea slugs, Plakobranchus ocellatus.</title>
        <authorList>
            <person name="Maeda T."/>
            <person name="Takahashi S."/>
            <person name="Yoshida T."/>
            <person name="Shimamura S."/>
            <person name="Takaki Y."/>
            <person name="Nagai Y."/>
            <person name="Toyoda A."/>
            <person name="Suzuki Y."/>
            <person name="Arimoto A."/>
            <person name="Ishii H."/>
            <person name="Satoh N."/>
            <person name="Nishiyama T."/>
            <person name="Hasebe M."/>
            <person name="Maruyama T."/>
            <person name="Minagawa J."/>
            <person name="Obokata J."/>
            <person name="Shigenobu S."/>
        </authorList>
    </citation>
    <scope>NUCLEOTIDE SEQUENCE [LARGE SCALE GENOMIC DNA]</scope>
</reference>
<evidence type="ECO:0000313" key="2">
    <source>
        <dbReference type="EMBL" id="GFO34584.1"/>
    </source>
</evidence>
<proteinExistence type="predicted"/>
<dbReference type="Proteomes" id="UP000735302">
    <property type="component" value="Unassembled WGS sequence"/>
</dbReference>